<name>A0A5B9D614_9ARCH</name>
<dbReference type="GeneID" id="41328394"/>
<evidence type="ECO:0000313" key="1">
    <source>
        <dbReference type="EMBL" id="QEE14578.1"/>
    </source>
</evidence>
<protein>
    <submittedName>
        <fullName evidence="1">Uncharacterized protein</fullName>
    </submittedName>
</protein>
<dbReference type="KEGG" id="psyt:DSAG12_00391"/>
<gene>
    <name evidence="1" type="ORF">DSAG12_00391</name>
</gene>
<accession>A0A5B9D614</accession>
<sequence>MADENFVVKINTALSNKPFFVKITDPNMTISRIFSEAISTLRNTGRPLESDQLNQLFEHHQIFNSGKTVQKGELFKDLSKTTQSVNEQNVTLVELDLVSSHSGGS</sequence>
<keyword evidence="2" id="KW-1185">Reference proteome</keyword>
<dbReference type="EMBL" id="CP042905">
    <property type="protein sequence ID" value="QEE14578.1"/>
    <property type="molecule type" value="Genomic_DNA"/>
</dbReference>
<dbReference type="Proteomes" id="UP000321408">
    <property type="component" value="Chromosome"/>
</dbReference>
<reference evidence="1 2" key="1">
    <citation type="journal article" date="2020" name="Nature">
        <title>Isolation of an archaeon at the prokaryote-eukaryote interface.</title>
        <authorList>
            <person name="Imachi H."/>
            <person name="Nobu M.K."/>
            <person name="Nakahara N."/>
            <person name="Morono Y."/>
            <person name="Ogawara M."/>
            <person name="Takaki Y."/>
            <person name="Takano Y."/>
            <person name="Uematsu K."/>
            <person name="Ikuta T."/>
            <person name="Ito M."/>
            <person name="Matsui Y."/>
            <person name="Miyazaki M."/>
            <person name="Murata K."/>
            <person name="Saito Y."/>
            <person name="Sakai S."/>
            <person name="Song C."/>
            <person name="Tasumi E."/>
            <person name="Yamanaka Y."/>
            <person name="Yamaguchi T."/>
            <person name="Kamagata Y."/>
            <person name="Tamaki H."/>
            <person name="Takai K."/>
        </authorList>
    </citation>
    <scope>NUCLEOTIDE SEQUENCE [LARGE SCALE GENOMIC DNA]</scope>
    <source>
        <strain evidence="1 2">MK-D1</strain>
    </source>
</reference>
<dbReference type="RefSeq" id="WP_147661527.1">
    <property type="nucleotide sequence ID" value="NZ_CP042905.2"/>
</dbReference>
<reference evidence="1 2" key="2">
    <citation type="journal article" date="2024" name="Int. J. Syst. Evol. Microbiol.">
        <title>Promethearchaeum syntrophicum gen. nov., sp. nov., an anaerobic, obligately syntrophic archaeon, the first isolate of the lineage 'Asgard' archaea, and proposal of the new archaeal phylum Promethearchaeota phyl. nov. and kingdom Promethearchaeati regn. nov.</title>
        <authorList>
            <person name="Imachi H."/>
            <person name="Nobu M.K."/>
            <person name="Kato S."/>
            <person name="Takaki Y."/>
            <person name="Miyazaki M."/>
            <person name="Miyata M."/>
            <person name="Ogawara M."/>
            <person name="Saito Y."/>
            <person name="Sakai S."/>
            <person name="Tahara Y.O."/>
            <person name="Takano Y."/>
            <person name="Tasumi E."/>
            <person name="Uematsu K."/>
            <person name="Yoshimura T."/>
            <person name="Itoh T."/>
            <person name="Ohkuma M."/>
            <person name="Takai K."/>
        </authorList>
    </citation>
    <scope>NUCLEOTIDE SEQUENCE [LARGE SCALE GENOMIC DNA]</scope>
    <source>
        <strain evidence="1 2">MK-D1</strain>
    </source>
</reference>
<proteinExistence type="predicted"/>
<dbReference type="AlphaFoldDB" id="A0A5B9D614"/>
<organism evidence="1 2">
    <name type="scientific">Promethearchaeum syntrophicum</name>
    <dbReference type="NCBI Taxonomy" id="2594042"/>
    <lineage>
        <taxon>Archaea</taxon>
        <taxon>Promethearchaeati</taxon>
        <taxon>Promethearchaeota</taxon>
        <taxon>Promethearchaeia</taxon>
        <taxon>Promethearchaeales</taxon>
        <taxon>Promethearchaeaceae</taxon>
        <taxon>Promethearchaeum</taxon>
    </lineage>
</organism>
<evidence type="ECO:0000313" key="2">
    <source>
        <dbReference type="Proteomes" id="UP000321408"/>
    </source>
</evidence>